<gene>
    <name evidence="3" type="ORF">DQK91_04575</name>
    <name evidence="2" type="ORF">E8L03_13860</name>
</gene>
<feature type="compositionally biased region" description="Low complexity" evidence="1">
    <location>
        <begin position="36"/>
        <end position="45"/>
    </location>
</feature>
<name>A0A6P1ZK23_9BACT</name>
<evidence type="ECO:0000313" key="3">
    <source>
        <dbReference type="EMBL" id="TVM35933.1"/>
    </source>
</evidence>
<sequence length="91" mass="9907">MAFRIDNSAATSAETRKTEQLLARVAELRKAREARASQSQQTAASEVREKPTTINAQNPEEVSEFLDNLPTDAEDAHQLSAAKVAALLDLV</sequence>
<proteinExistence type="predicted"/>
<dbReference type="Proteomes" id="UP000503251">
    <property type="component" value="Chromosome"/>
</dbReference>
<reference evidence="3 4" key="1">
    <citation type="submission" date="2018-06" db="EMBL/GenBank/DDBJ databases">
        <title>Complete genome of Desulfovibrio marinus P48SEP.</title>
        <authorList>
            <person name="Crispim J.S."/>
            <person name="Vidigal P.M.P."/>
            <person name="Silva L.C.F."/>
            <person name="Araujo L.C."/>
            <person name="Laguardia C.N."/>
            <person name="Dias R.S."/>
            <person name="Sousa M.P."/>
            <person name="Paula S.O."/>
            <person name="Silva C."/>
        </authorList>
    </citation>
    <scope>NUCLEOTIDE SEQUENCE [LARGE SCALE GENOMIC DNA]</scope>
    <source>
        <strain evidence="3 4">P48SEP</strain>
    </source>
</reference>
<evidence type="ECO:0000313" key="2">
    <source>
        <dbReference type="EMBL" id="QJT09950.1"/>
    </source>
</evidence>
<dbReference type="EMBL" id="QMIF01000002">
    <property type="protein sequence ID" value="TVM35933.1"/>
    <property type="molecule type" value="Genomic_DNA"/>
</dbReference>
<dbReference type="RefSeq" id="WP_144234265.1">
    <property type="nucleotide sequence ID" value="NZ_CP039543.1"/>
</dbReference>
<keyword evidence="5" id="KW-1185">Reference proteome</keyword>
<reference evidence="2 5" key="2">
    <citation type="submission" date="2019-04" db="EMBL/GenBank/DDBJ databases">
        <title>Isolation and culture of sulfate reducing bacteria from the cold seep of the South China Sea.</title>
        <authorList>
            <person name="Sun C."/>
            <person name="Liu R."/>
        </authorList>
    </citation>
    <scope>NUCLEOTIDE SEQUENCE [LARGE SCALE GENOMIC DNA]</scope>
    <source>
        <strain evidence="2 5">CS1</strain>
    </source>
</reference>
<dbReference type="Proteomes" id="UP000434052">
    <property type="component" value="Unassembled WGS sequence"/>
</dbReference>
<evidence type="ECO:0000313" key="5">
    <source>
        <dbReference type="Proteomes" id="UP000503251"/>
    </source>
</evidence>
<evidence type="ECO:0000256" key="1">
    <source>
        <dbReference type="SAM" id="MobiDB-lite"/>
    </source>
</evidence>
<organism evidence="3 4">
    <name type="scientific">Oceanidesulfovibrio marinus</name>
    <dbReference type="NCBI Taxonomy" id="370038"/>
    <lineage>
        <taxon>Bacteria</taxon>
        <taxon>Pseudomonadati</taxon>
        <taxon>Thermodesulfobacteriota</taxon>
        <taxon>Desulfovibrionia</taxon>
        <taxon>Desulfovibrionales</taxon>
        <taxon>Desulfovibrionaceae</taxon>
        <taxon>Oceanidesulfovibrio</taxon>
    </lineage>
</organism>
<evidence type="ECO:0000313" key="4">
    <source>
        <dbReference type="Proteomes" id="UP000434052"/>
    </source>
</evidence>
<dbReference type="AlphaFoldDB" id="A0A6P1ZK23"/>
<feature type="region of interest" description="Disordered" evidence="1">
    <location>
        <begin position="32"/>
        <end position="61"/>
    </location>
</feature>
<dbReference type="EMBL" id="CP039543">
    <property type="protein sequence ID" value="QJT09950.1"/>
    <property type="molecule type" value="Genomic_DNA"/>
</dbReference>
<accession>A0A6P1ZK23</accession>
<protein>
    <submittedName>
        <fullName evidence="3">Uncharacterized protein</fullName>
    </submittedName>
</protein>